<protein>
    <submittedName>
        <fullName evidence="1">Uncharacterized protein</fullName>
    </submittedName>
</protein>
<organism evidence="1 2">
    <name type="scientific">Aspergillus ibericus CBS 121593</name>
    <dbReference type="NCBI Taxonomy" id="1448316"/>
    <lineage>
        <taxon>Eukaryota</taxon>
        <taxon>Fungi</taxon>
        <taxon>Dikarya</taxon>
        <taxon>Ascomycota</taxon>
        <taxon>Pezizomycotina</taxon>
        <taxon>Eurotiomycetes</taxon>
        <taxon>Eurotiomycetidae</taxon>
        <taxon>Eurotiales</taxon>
        <taxon>Aspergillaceae</taxon>
        <taxon>Aspergillus</taxon>
        <taxon>Aspergillus subgen. Circumdati</taxon>
    </lineage>
</organism>
<gene>
    <name evidence="1" type="ORF">BO80DRAFT_421629</name>
</gene>
<dbReference type="AlphaFoldDB" id="A0A395HCV3"/>
<dbReference type="VEuPathDB" id="FungiDB:BO80DRAFT_421629"/>
<dbReference type="GeneID" id="37223514"/>
<proteinExistence type="predicted"/>
<name>A0A395HCV3_9EURO</name>
<sequence length="102" mass="11545">MPLLRDVWDEDFDSSFERECGPIGELGRGLQASIYLLKATATVSSRRLCFAYERSILRTLGRSAKSERVRASSRFLCPFGQTAALGGLWRLANYWTSPPRTR</sequence>
<dbReference type="EMBL" id="KZ824422">
    <property type="protein sequence ID" value="RAL04985.1"/>
    <property type="molecule type" value="Genomic_DNA"/>
</dbReference>
<evidence type="ECO:0000313" key="1">
    <source>
        <dbReference type="EMBL" id="RAL04985.1"/>
    </source>
</evidence>
<dbReference type="RefSeq" id="XP_025579312.1">
    <property type="nucleotide sequence ID" value="XM_025718649.1"/>
</dbReference>
<dbReference type="Proteomes" id="UP000249402">
    <property type="component" value="Unassembled WGS sequence"/>
</dbReference>
<accession>A0A395HCV3</accession>
<evidence type="ECO:0000313" key="2">
    <source>
        <dbReference type="Proteomes" id="UP000249402"/>
    </source>
</evidence>
<keyword evidence="2" id="KW-1185">Reference proteome</keyword>
<reference evidence="1 2" key="1">
    <citation type="submission" date="2018-02" db="EMBL/GenBank/DDBJ databases">
        <title>The genomes of Aspergillus section Nigri reveals drivers in fungal speciation.</title>
        <authorList>
            <consortium name="DOE Joint Genome Institute"/>
            <person name="Vesth T.C."/>
            <person name="Nybo J."/>
            <person name="Theobald S."/>
            <person name="Brandl J."/>
            <person name="Frisvad J.C."/>
            <person name="Nielsen K.F."/>
            <person name="Lyhne E.K."/>
            <person name="Kogle M.E."/>
            <person name="Kuo A."/>
            <person name="Riley R."/>
            <person name="Clum A."/>
            <person name="Nolan M."/>
            <person name="Lipzen A."/>
            <person name="Salamov A."/>
            <person name="Henrissat B."/>
            <person name="Wiebenga A."/>
            <person name="De vries R.P."/>
            <person name="Grigoriev I.V."/>
            <person name="Mortensen U.H."/>
            <person name="Andersen M.R."/>
            <person name="Baker S.E."/>
        </authorList>
    </citation>
    <scope>NUCLEOTIDE SEQUENCE [LARGE SCALE GENOMIC DNA]</scope>
    <source>
        <strain evidence="1 2">CBS 121593</strain>
    </source>
</reference>